<evidence type="ECO:0000256" key="9">
    <source>
        <dbReference type="PROSITE-ProRule" id="PRU01248"/>
    </source>
</evidence>
<feature type="domain" description="Core-binding (CB)" evidence="11">
    <location>
        <begin position="4"/>
        <end position="97"/>
    </location>
</feature>
<evidence type="ECO:0000313" key="13">
    <source>
        <dbReference type="Proteomes" id="UP000588491"/>
    </source>
</evidence>
<dbReference type="GO" id="GO:0051301">
    <property type="term" value="P:cell division"/>
    <property type="evidence" value="ECO:0007669"/>
    <property type="project" value="UniProtKB-KW"/>
</dbReference>
<keyword evidence="4" id="KW-0159">Chromosome partition</keyword>
<dbReference type="EMBL" id="JABBPK010000001">
    <property type="protein sequence ID" value="NMO77895.1"/>
    <property type="molecule type" value="Genomic_DNA"/>
</dbReference>
<keyword evidence="7" id="KW-0233">DNA recombination</keyword>
<keyword evidence="2" id="KW-0963">Cytoplasm</keyword>
<sequence length="340" mass="39893">MKQTDFAKTLTRYLSQYLPGQRNVSTNTIKSYRDTFKQILKFCDTELQISPESLTFNMIKSDTIQDFLVWLEKTKEISINTRNQRLAAIHSFYRYVQMENPENMFECQKILCIPFKKREIKPIDYLTQESLKVLFEQPNTNTAKGRRDLIIMALLYDTGARIQELIDLKVGNIRLAKPATVLLMGKGGKARYVPIMGKTRDLLENYLKENYLLENGKQNHPLFYNSARQPFTRPGITYILEKYLIKAKELHSEIMFPDKLKPHMMRHTKAMHLLEAGVNLIYIRDLLGHVNVSTTEHYARTNSQMKRKALEAVYMEVVKQNVPVWDENKDLMNWLKELCK</sequence>
<evidence type="ECO:0000313" key="12">
    <source>
        <dbReference type="EMBL" id="NMO77895.1"/>
    </source>
</evidence>
<dbReference type="InterPro" id="IPR011010">
    <property type="entry name" value="DNA_brk_join_enz"/>
</dbReference>
<dbReference type="PANTHER" id="PTHR30349:SF77">
    <property type="entry name" value="TYROSINE RECOMBINASE XERC"/>
    <property type="match status" value="1"/>
</dbReference>
<evidence type="ECO:0000256" key="8">
    <source>
        <dbReference type="ARBA" id="ARBA00023306"/>
    </source>
</evidence>
<dbReference type="PANTHER" id="PTHR30349">
    <property type="entry name" value="PHAGE INTEGRASE-RELATED"/>
    <property type="match status" value="1"/>
</dbReference>
<comment type="subcellular location">
    <subcellularLocation>
        <location evidence="1">Cytoplasm</location>
    </subcellularLocation>
</comment>
<keyword evidence="13" id="KW-1185">Reference proteome</keyword>
<dbReference type="GO" id="GO:0005737">
    <property type="term" value="C:cytoplasm"/>
    <property type="evidence" value="ECO:0007669"/>
    <property type="project" value="UniProtKB-SubCell"/>
</dbReference>
<dbReference type="Gene3D" id="1.10.443.10">
    <property type="entry name" value="Intergrase catalytic core"/>
    <property type="match status" value="1"/>
</dbReference>
<dbReference type="RefSeq" id="WP_016205460.1">
    <property type="nucleotide sequence ID" value="NZ_JABBPK010000001.1"/>
</dbReference>
<gene>
    <name evidence="12" type="ORF">HHU08_12940</name>
</gene>
<dbReference type="SUPFAM" id="SSF56349">
    <property type="entry name" value="DNA breaking-rejoining enzymes"/>
    <property type="match status" value="1"/>
</dbReference>
<dbReference type="InterPro" id="IPR002104">
    <property type="entry name" value="Integrase_catalytic"/>
</dbReference>
<comment type="caution">
    <text evidence="12">The sequence shown here is derived from an EMBL/GenBank/DDBJ whole genome shotgun (WGS) entry which is preliminary data.</text>
</comment>
<keyword evidence="3" id="KW-0132">Cell division</keyword>
<evidence type="ECO:0000256" key="7">
    <source>
        <dbReference type="ARBA" id="ARBA00023172"/>
    </source>
</evidence>
<dbReference type="GO" id="GO:0015074">
    <property type="term" value="P:DNA integration"/>
    <property type="evidence" value="ECO:0007669"/>
    <property type="project" value="UniProtKB-KW"/>
</dbReference>
<keyword evidence="5" id="KW-0229">DNA integration</keyword>
<evidence type="ECO:0000259" key="10">
    <source>
        <dbReference type="PROSITE" id="PS51898"/>
    </source>
</evidence>
<dbReference type="Gene3D" id="1.10.150.130">
    <property type="match status" value="1"/>
</dbReference>
<evidence type="ECO:0000259" key="11">
    <source>
        <dbReference type="PROSITE" id="PS51900"/>
    </source>
</evidence>
<dbReference type="Proteomes" id="UP000588491">
    <property type="component" value="Unassembled WGS sequence"/>
</dbReference>
<proteinExistence type="predicted"/>
<protein>
    <submittedName>
        <fullName evidence="12">Tyrosine-type recombinase/integrase</fullName>
    </submittedName>
</protein>
<evidence type="ECO:0000256" key="1">
    <source>
        <dbReference type="ARBA" id="ARBA00004496"/>
    </source>
</evidence>
<organism evidence="12 13">
    <name type="scientific">Niallia alba</name>
    <dbReference type="NCBI Taxonomy" id="2729105"/>
    <lineage>
        <taxon>Bacteria</taxon>
        <taxon>Bacillati</taxon>
        <taxon>Bacillota</taxon>
        <taxon>Bacilli</taxon>
        <taxon>Bacillales</taxon>
        <taxon>Bacillaceae</taxon>
        <taxon>Niallia</taxon>
    </lineage>
</organism>
<feature type="domain" description="Tyr recombinase" evidence="10">
    <location>
        <begin position="121"/>
        <end position="311"/>
    </location>
</feature>
<dbReference type="InterPro" id="IPR050090">
    <property type="entry name" value="Tyrosine_recombinase_XerCD"/>
</dbReference>
<dbReference type="GO" id="GO:0006310">
    <property type="term" value="P:DNA recombination"/>
    <property type="evidence" value="ECO:0007669"/>
    <property type="project" value="UniProtKB-KW"/>
</dbReference>
<dbReference type="InterPro" id="IPR044068">
    <property type="entry name" value="CB"/>
</dbReference>
<dbReference type="GO" id="GO:0007059">
    <property type="term" value="P:chromosome segregation"/>
    <property type="evidence" value="ECO:0007669"/>
    <property type="project" value="UniProtKB-KW"/>
</dbReference>
<dbReference type="InterPro" id="IPR013762">
    <property type="entry name" value="Integrase-like_cat_sf"/>
</dbReference>
<dbReference type="GO" id="GO:0003677">
    <property type="term" value="F:DNA binding"/>
    <property type="evidence" value="ECO:0007669"/>
    <property type="project" value="UniProtKB-UniRule"/>
</dbReference>
<dbReference type="InterPro" id="IPR010998">
    <property type="entry name" value="Integrase_recombinase_N"/>
</dbReference>
<keyword evidence="6 9" id="KW-0238">DNA-binding</keyword>
<name>A0A7Y0KA02_9BACI</name>
<evidence type="ECO:0000256" key="2">
    <source>
        <dbReference type="ARBA" id="ARBA00022490"/>
    </source>
</evidence>
<reference evidence="12 13" key="1">
    <citation type="submission" date="2020-04" db="EMBL/GenBank/DDBJ databases">
        <title>Bacillus sp. UniB3 isolated from commercial digestive syrup.</title>
        <authorList>
            <person name="Thorat V."/>
            <person name="Kirdat K."/>
            <person name="Tiwarekar B."/>
            <person name="Yadav A."/>
        </authorList>
    </citation>
    <scope>NUCLEOTIDE SEQUENCE [LARGE SCALE GENOMIC DNA]</scope>
    <source>
        <strain evidence="12 13">UniB3</strain>
    </source>
</reference>
<evidence type="ECO:0000256" key="4">
    <source>
        <dbReference type="ARBA" id="ARBA00022829"/>
    </source>
</evidence>
<dbReference type="AlphaFoldDB" id="A0A7Y0KA02"/>
<accession>A0A7Y0KA02</accession>
<dbReference type="PROSITE" id="PS51900">
    <property type="entry name" value="CB"/>
    <property type="match status" value="1"/>
</dbReference>
<dbReference type="CDD" id="cd01182">
    <property type="entry name" value="INT_RitC_C_like"/>
    <property type="match status" value="1"/>
</dbReference>
<dbReference type="PROSITE" id="PS51898">
    <property type="entry name" value="TYR_RECOMBINASE"/>
    <property type="match status" value="1"/>
</dbReference>
<evidence type="ECO:0000256" key="3">
    <source>
        <dbReference type="ARBA" id="ARBA00022618"/>
    </source>
</evidence>
<dbReference type="InterPro" id="IPR004107">
    <property type="entry name" value="Integrase_SAM-like_N"/>
</dbReference>
<keyword evidence="8" id="KW-0131">Cell cycle</keyword>
<dbReference type="Pfam" id="PF02899">
    <property type="entry name" value="Phage_int_SAM_1"/>
    <property type="match status" value="1"/>
</dbReference>
<dbReference type="Pfam" id="PF00589">
    <property type="entry name" value="Phage_integrase"/>
    <property type="match status" value="1"/>
</dbReference>
<evidence type="ECO:0000256" key="6">
    <source>
        <dbReference type="ARBA" id="ARBA00023125"/>
    </source>
</evidence>
<evidence type="ECO:0000256" key="5">
    <source>
        <dbReference type="ARBA" id="ARBA00022908"/>
    </source>
</evidence>